<evidence type="ECO:0000313" key="2">
    <source>
        <dbReference type="EMBL" id="SDG43902.1"/>
    </source>
</evidence>
<reference evidence="2 3" key="1">
    <citation type="submission" date="2016-10" db="EMBL/GenBank/DDBJ databases">
        <authorList>
            <person name="de Groot N.N."/>
        </authorList>
    </citation>
    <scope>NUCLEOTIDE SEQUENCE [LARGE SCALE GENOMIC DNA]</scope>
    <source>
        <strain evidence="2 3">BH539</strain>
    </source>
</reference>
<dbReference type="RefSeq" id="WP_092527793.1">
    <property type="nucleotide sequence ID" value="NZ_FNCI01000013.1"/>
</dbReference>
<dbReference type="Gene3D" id="3.40.50.300">
    <property type="entry name" value="P-loop containing nucleotide triphosphate hydrolases"/>
    <property type="match status" value="3"/>
</dbReference>
<dbReference type="EMBL" id="FNCI01000013">
    <property type="protein sequence ID" value="SDG43902.1"/>
    <property type="molecule type" value="Genomic_DNA"/>
</dbReference>
<dbReference type="InterPro" id="IPR006083">
    <property type="entry name" value="PRK/URK"/>
</dbReference>
<organism evidence="2 3">
    <name type="scientific">Onishia taeanensis</name>
    <dbReference type="NCBI Taxonomy" id="284577"/>
    <lineage>
        <taxon>Bacteria</taxon>
        <taxon>Pseudomonadati</taxon>
        <taxon>Pseudomonadota</taxon>
        <taxon>Gammaproteobacteria</taxon>
        <taxon>Oceanospirillales</taxon>
        <taxon>Halomonadaceae</taxon>
        <taxon>Onishia</taxon>
    </lineage>
</organism>
<dbReference type="GO" id="GO:0005524">
    <property type="term" value="F:ATP binding"/>
    <property type="evidence" value="ECO:0007669"/>
    <property type="project" value="InterPro"/>
</dbReference>
<dbReference type="STRING" id="284577.SAMN05216571_11382"/>
<feature type="domain" description="Phosphoribulokinase/uridine kinase" evidence="1">
    <location>
        <begin position="31"/>
        <end position="170"/>
    </location>
</feature>
<dbReference type="PANTHER" id="PTHR10285">
    <property type="entry name" value="URIDINE KINASE"/>
    <property type="match status" value="1"/>
</dbReference>
<dbReference type="OrthoDB" id="1550976at2"/>
<accession>A0A1G7U8I1</accession>
<dbReference type="InterPro" id="IPR027417">
    <property type="entry name" value="P-loop_NTPase"/>
</dbReference>
<evidence type="ECO:0000259" key="1">
    <source>
        <dbReference type="Pfam" id="PF00485"/>
    </source>
</evidence>
<protein>
    <submittedName>
        <fullName evidence="2">AAA domain-containing protein</fullName>
    </submittedName>
</protein>
<gene>
    <name evidence="2" type="ORF">SAMN05216571_11382</name>
</gene>
<dbReference type="AlphaFoldDB" id="A0A1G7U8I1"/>
<dbReference type="Proteomes" id="UP000198641">
    <property type="component" value="Unassembled WGS sequence"/>
</dbReference>
<dbReference type="GO" id="GO:0016301">
    <property type="term" value="F:kinase activity"/>
    <property type="evidence" value="ECO:0007669"/>
    <property type="project" value="InterPro"/>
</dbReference>
<proteinExistence type="predicted"/>
<keyword evidence="3" id="KW-1185">Reference proteome</keyword>
<evidence type="ECO:0000313" key="3">
    <source>
        <dbReference type="Proteomes" id="UP000198641"/>
    </source>
</evidence>
<sequence length="223" mass="23804">MAPAPTDSDAVLALIERALIERTQPSGKRLLIAIAGPPGSGKSTLASEVVERLNAESGGEPRAALLPMDGFHLDNEILKARGLLARKGAPETFDAHGLVELVRRLRAAEADTPYPLFDRALDCALPDAGLLKATTPIVVIEGNYLLLDTPPWQALAEWFDASVFLAPPIEALEERLVQRWLSFGFSPAAATAKAQDNDLKNAATVLGNSRSADLHLTQQDSAP</sequence>
<dbReference type="SUPFAM" id="SSF52540">
    <property type="entry name" value="P-loop containing nucleoside triphosphate hydrolases"/>
    <property type="match status" value="1"/>
</dbReference>
<name>A0A1G7U8I1_9GAMM</name>
<dbReference type="Pfam" id="PF00485">
    <property type="entry name" value="PRK"/>
    <property type="match status" value="1"/>
</dbReference>